<reference evidence="2 3" key="1">
    <citation type="journal article" date="2017" name="Microbiome">
        <title>Virome comparisons in wild-diseased and healthy captive giant pandas.</title>
        <authorList>
            <person name="Zhang W."/>
            <person name="Yang S."/>
            <person name="Shan T."/>
            <person name="Hou R."/>
            <person name="Liu Z."/>
            <person name="Li W."/>
            <person name="Guo L."/>
            <person name="Wang Y."/>
            <person name="Chen P."/>
            <person name="Wang X."/>
            <person name="Feng F."/>
            <person name="Wang H."/>
            <person name="Chen C."/>
            <person name="Shen Q."/>
            <person name="Zhou C."/>
            <person name="Hua X."/>
            <person name="Cui L."/>
            <person name="Deng X."/>
            <person name="Zhang Z."/>
            <person name="Qi D."/>
            <person name="Delwart E."/>
        </authorList>
    </citation>
    <scope>NUCLEOTIDE SEQUENCE [LARGE SCALE GENOMIC DNA]</scope>
    <source>
        <strain evidence="3">gpan20783</strain>
    </source>
</reference>
<dbReference type="GeneID" id="80535366"/>
<evidence type="ECO:0000313" key="3">
    <source>
        <dbReference type="Proteomes" id="UP000676130"/>
    </source>
</evidence>
<sequence>MIFIIYISSTRASGNGEEPVPLSNPPLIPVTSLQPVTNETMYVSGTLPQQDHSCYTRGTLTKTDSLQNTSSDNSLEMFLQLLQEAKKKSRRNCRKSTASHQQKKILKRAPAAKTGTAKRRRTRIHTAYSCTESSESESTERNSGEESSDW</sequence>
<accession>A0A220IGL5</accession>
<feature type="region of interest" description="Disordered" evidence="1">
    <location>
        <begin position="86"/>
        <end position="150"/>
    </location>
</feature>
<dbReference type="EMBL" id="MF327551">
    <property type="protein sequence ID" value="ASH99116.1"/>
    <property type="molecule type" value="Genomic_DNA"/>
</dbReference>
<dbReference type="KEGG" id="vg:80535366"/>
<organism evidence="2 3">
    <name type="scientific">Giant panda anellovirus</name>
    <dbReference type="NCBI Taxonomy" id="2016460"/>
    <lineage>
        <taxon>Viruses</taxon>
        <taxon>Monodnaviria</taxon>
        <taxon>Shotokuvirae</taxon>
        <taxon>Commensaviricota</taxon>
        <taxon>Cardeaviricetes</taxon>
        <taxon>Sanitavirales</taxon>
        <taxon>Anelloviridae</taxon>
    </lineage>
</organism>
<name>A0A220IGL5_9VIRU</name>
<evidence type="ECO:0000256" key="1">
    <source>
        <dbReference type="SAM" id="MobiDB-lite"/>
    </source>
</evidence>
<dbReference type="Proteomes" id="UP000676130">
    <property type="component" value="Segment"/>
</dbReference>
<keyword evidence="3" id="KW-1185">Reference proteome</keyword>
<protein>
    <submittedName>
        <fullName evidence="2">ORF2</fullName>
    </submittedName>
</protein>
<evidence type="ECO:0000313" key="2">
    <source>
        <dbReference type="EMBL" id="ASH99116.1"/>
    </source>
</evidence>
<dbReference type="RefSeq" id="YP_010797534.1">
    <property type="nucleotide sequence ID" value="NC_076195.1"/>
</dbReference>
<proteinExistence type="predicted"/>